<organism evidence="2 3">
    <name type="scientific">Methylomonas rosea</name>
    <dbReference type="NCBI Taxonomy" id="2952227"/>
    <lineage>
        <taxon>Bacteria</taxon>
        <taxon>Pseudomonadati</taxon>
        <taxon>Pseudomonadota</taxon>
        <taxon>Gammaproteobacteria</taxon>
        <taxon>Methylococcales</taxon>
        <taxon>Methylococcaceae</taxon>
        <taxon>Methylomonas</taxon>
    </lineage>
</organism>
<dbReference type="RefSeq" id="WP_256605568.1">
    <property type="nucleotide sequence ID" value="NZ_JANIBL010000005.1"/>
</dbReference>
<feature type="signal peptide" evidence="1">
    <location>
        <begin position="1"/>
        <end position="22"/>
    </location>
</feature>
<evidence type="ECO:0000313" key="2">
    <source>
        <dbReference type="EMBL" id="MCQ8116312.1"/>
    </source>
</evidence>
<feature type="chain" id="PRO_5046310421" evidence="1">
    <location>
        <begin position="23"/>
        <end position="178"/>
    </location>
</feature>
<evidence type="ECO:0000313" key="3">
    <source>
        <dbReference type="Proteomes" id="UP001524570"/>
    </source>
</evidence>
<keyword evidence="3" id="KW-1185">Reference proteome</keyword>
<gene>
    <name evidence="2" type="ORF">NP589_02665</name>
</gene>
<accession>A0ABT1TPA5</accession>
<evidence type="ECO:0000256" key="1">
    <source>
        <dbReference type="SAM" id="SignalP"/>
    </source>
</evidence>
<protein>
    <submittedName>
        <fullName evidence="2">Uncharacterized protein</fullName>
    </submittedName>
</protein>
<keyword evidence="1" id="KW-0732">Signal</keyword>
<dbReference type="EMBL" id="JANIBL010000005">
    <property type="protein sequence ID" value="MCQ8116312.1"/>
    <property type="molecule type" value="Genomic_DNA"/>
</dbReference>
<comment type="caution">
    <text evidence="2">The sequence shown here is derived from an EMBL/GenBank/DDBJ whole genome shotgun (WGS) entry which is preliminary data.</text>
</comment>
<sequence>MTKVKIPALLLVSILAAGVSVADDCPIERARYQLMADPEYTAGFELKPTVVSPDGELVFFVASAKSAFTYRFRLNFGNGFTTLSMTPLAAMQSANSSVGLNDLPVSQAQAFQPLFLIKQDLTFLESELAVAGLAAPMYVFPSALAPELWYHSEAYGNPHNIRESMTRSFFKFVACSRA</sequence>
<dbReference type="Proteomes" id="UP001524570">
    <property type="component" value="Unassembled WGS sequence"/>
</dbReference>
<proteinExistence type="predicted"/>
<name>A0ABT1TPA5_9GAMM</name>
<reference evidence="2 3" key="1">
    <citation type="submission" date="2022-07" db="EMBL/GenBank/DDBJ databases">
        <title>Methylomonas rivi sp. nov., Methylomonas rosea sp. nov., Methylomonas aureus sp. nov. and Methylomonas subterranea sp. nov., four novel methanotrophs isolated from a freshwater creek and the deep terrestrial subsurface.</title>
        <authorList>
            <person name="Abin C."/>
            <person name="Sankaranarayanan K."/>
            <person name="Garner C."/>
            <person name="Sindelar R."/>
            <person name="Kotary K."/>
            <person name="Garner R."/>
            <person name="Barclay S."/>
            <person name="Lawson P."/>
            <person name="Krumholz L."/>
        </authorList>
    </citation>
    <scope>NUCLEOTIDE SEQUENCE [LARGE SCALE GENOMIC DNA]</scope>
    <source>
        <strain evidence="2 3">WSC-7</strain>
    </source>
</reference>